<protein>
    <submittedName>
        <fullName evidence="1">Gliding motility-associated C-terminal domain-containing protein</fullName>
    </submittedName>
</protein>
<reference evidence="1 2" key="1">
    <citation type="submission" date="2017-02" db="EMBL/GenBank/DDBJ databases">
        <authorList>
            <person name="Peterson S.W."/>
        </authorList>
    </citation>
    <scope>NUCLEOTIDE SEQUENCE [LARGE SCALE GENOMIC DNA]</scope>
    <source>
        <strain evidence="1 2">DSM 22899</strain>
    </source>
</reference>
<proteinExistence type="predicted"/>
<dbReference type="Gene3D" id="2.60.40.3440">
    <property type="match status" value="1"/>
</dbReference>
<keyword evidence="2" id="KW-1185">Reference proteome</keyword>
<dbReference type="Proteomes" id="UP000190541">
    <property type="component" value="Unassembled WGS sequence"/>
</dbReference>
<dbReference type="OrthoDB" id="1489185at2"/>
<evidence type="ECO:0000313" key="1">
    <source>
        <dbReference type="EMBL" id="SKB90525.1"/>
    </source>
</evidence>
<evidence type="ECO:0000313" key="2">
    <source>
        <dbReference type="Proteomes" id="UP000190541"/>
    </source>
</evidence>
<sequence>MIAKRISIRFFFGICYLIVIWSHGIVLAQTGVGSTTADNSTVVIDPETVELRYAETSYFGPNSHWIINGTLEIWSSNIWIAPTATFSGTGKIIIHDPGTNPFYEDMPAGPTRIDGNNGRPIIVPIELRNPNDLILEDLADPGYNTDNPDGPLAAALHINSQFNFAVDGGNVLLNGHDLLIGTQGLLAGYSRERMIVTGNSVAGHVVKTYAAANPFTFPVGIAAGDYTPATLSPANASITLHVSVQDYGADRNRIARPETGMDRMWHIYADKAVYMAYTLQHNSITNGSAYVDAQAQLMQYAGSGNWIGGNTQRLAQGIHARDWIAAAHPSADDSWLTKLVSNSRGPQAVDDMMTGPSGRRLTVVVLENDRPGDSPLDVASVRVVIQPRNGTVAVNTDGSITYTSNLHYLGSDDFVYEVTDENGQRDIATVRMTITYAELLIPNAVTPNGDGKNDLFAIQGLENYDAADLTIFNRWGNEVYRSRNYQQDWGAAGVSDGTYYYRLVLRKDGIETIHKGWVLVKRQ</sequence>
<dbReference type="STRING" id="623280.SAMN05660226_03737"/>
<dbReference type="EMBL" id="FUYS01000013">
    <property type="protein sequence ID" value="SKB90525.1"/>
    <property type="molecule type" value="Genomic_DNA"/>
</dbReference>
<name>A0A1T5F2W1_9SPHI</name>
<dbReference type="NCBIfam" id="TIGR04131">
    <property type="entry name" value="Bac_Flav_CTERM"/>
    <property type="match status" value="1"/>
</dbReference>
<organism evidence="1 2">
    <name type="scientific">Parapedobacter luteus</name>
    <dbReference type="NCBI Taxonomy" id="623280"/>
    <lineage>
        <taxon>Bacteria</taxon>
        <taxon>Pseudomonadati</taxon>
        <taxon>Bacteroidota</taxon>
        <taxon>Sphingobacteriia</taxon>
        <taxon>Sphingobacteriales</taxon>
        <taxon>Sphingobacteriaceae</taxon>
        <taxon>Parapedobacter</taxon>
    </lineage>
</organism>
<dbReference type="InterPro" id="IPR026341">
    <property type="entry name" value="T9SS_type_B"/>
</dbReference>
<dbReference type="Pfam" id="PF13585">
    <property type="entry name" value="CHU_C"/>
    <property type="match status" value="1"/>
</dbReference>
<dbReference type="Pfam" id="PF17963">
    <property type="entry name" value="Big_9"/>
    <property type="match status" value="1"/>
</dbReference>
<gene>
    <name evidence="1" type="ORF">SAMN05660226_03737</name>
</gene>
<accession>A0A1T5F2W1</accession>
<dbReference type="AlphaFoldDB" id="A0A1T5F2W1"/>